<reference evidence="1" key="1">
    <citation type="submission" date="2018-02" db="EMBL/GenBank/DDBJ databases">
        <title>Rhizophora mucronata_Transcriptome.</title>
        <authorList>
            <person name="Meera S.P."/>
            <person name="Sreeshan A."/>
            <person name="Augustine A."/>
        </authorList>
    </citation>
    <scope>NUCLEOTIDE SEQUENCE</scope>
    <source>
        <tissue evidence="1">Leaf</tissue>
    </source>
</reference>
<accession>A0A2P2Q5H0</accession>
<organism evidence="1">
    <name type="scientific">Rhizophora mucronata</name>
    <name type="common">Asiatic mangrove</name>
    <dbReference type="NCBI Taxonomy" id="61149"/>
    <lineage>
        <taxon>Eukaryota</taxon>
        <taxon>Viridiplantae</taxon>
        <taxon>Streptophyta</taxon>
        <taxon>Embryophyta</taxon>
        <taxon>Tracheophyta</taxon>
        <taxon>Spermatophyta</taxon>
        <taxon>Magnoliopsida</taxon>
        <taxon>eudicotyledons</taxon>
        <taxon>Gunneridae</taxon>
        <taxon>Pentapetalae</taxon>
        <taxon>rosids</taxon>
        <taxon>fabids</taxon>
        <taxon>Malpighiales</taxon>
        <taxon>Rhizophoraceae</taxon>
        <taxon>Rhizophora</taxon>
    </lineage>
</organism>
<name>A0A2P2Q5H0_RHIMU</name>
<sequence>MEEVGLEPLLPSANLSVAYQSNFLPLLLFGPFLSWSRVT</sequence>
<evidence type="ECO:0000313" key="1">
    <source>
        <dbReference type="EMBL" id="MBX62237.1"/>
    </source>
</evidence>
<dbReference type="AlphaFoldDB" id="A0A2P2Q5H0"/>
<dbReference type="EMBL" id="GGEC01081753">
    <property type="protein sequence ID" value="MBX62237.1"/>
    <property type="molecule type" value="Transcribed_RNA"/>
</dbReference>
<protein>
    <submittedName>
        <fullName evidence="1">Uncharacterized protein</fullName>
    </submittedName>
</protein>
<proteinExistence type="predicted"/>